<dbReference type="EMBL" id="LYUB02000009">
    <property type="protein sequence ID" value="OVF08281.1"/>
    <property type="molecule type" value="Genomic_DNA"/>
</dbReference>
<accession>A0AA91T1N5</accession>
<evidence type="ECO:0008006" key="5">
    <source>
        <dbReference type="Google" id="ProtNLM"/>
    </source>
</evidence>
<proteinExistence type="predicted"/>
<evidence type="ECO:0000313" key="3">
    <source>
        <dbReference type="EMBL" id="OVF08281.1"/>
    </source>
</evidence>
<evidence type="ECO:0000256" key="2">
    <source>
        <dbReference type="SAM" id="MobiDB-lite"/>
    </source>
</evidence>
<reference evidence="3 4" key="1">
    <citation type="submission" date="2017-04" db="EMBL/GenBank/DDBJ databases">
        <title>Draft genome of the yeast Clavispora lusitaniae type strain CBS 6936.</title>
        <authorList>
            <person name="Durrens P."/>
            <person name="Klopp C."/>
            <person name="Biteau N."/>
            <person name="Fitton-Ouhabi V."/>
            <person name="Dementhon K."/>
            <person name="Accoceberry I."/>
            <person name="Sherman D.J."/>
            <person name="Noel T."/>
        </authorList>
    </citation>
    <scope>NUCLEOTIDE SEQUENCE [LARGE SCALE GENOMIC DNA]</scope>
    <source>
        <strain evidence="3 4">CBS 6936</strain>
    </source>
</reference>
<dbReference type="AlphaFoldDB" id="A0AA91T1N5"/>
<organism evidence="3 4">
    <name type="scientific">Clavispora lusitaniae</name>
    <name type="common">Candida lusitaniae</name>
    <dbReference type="NCBI Taxonomy" id="36911"/>
    <lineage>
        <taxon>Eukaryota</taxon>
        <taxon>Fungi</taxon>
        <taxon>Dikarya</taxon>
        <taxon>Ascomycota</taxon>
        <taxon>Saccharomycotina</taxon>
        <taxon>Pichiomycetes</taxon>
        <taxon>Metschnikowiaceae</taxon>
        <taxon>Clavispora</taxon>
    </lineage>
</organism>
<feature type="compositionally biased region" description="Polar residues" evidence="2">
    <location>
        <begin position="165"/>
        <end position="181"/>
    </location>
</feature>
<dbReference type="Proteomes" id="UP000195602">
    <property type="component" value="Unassembled WGS sequence"/>
</dbReference>
<feature type="coiled-coil region" evidence="1">
    <location>
        <begin position="324"/>
        <end position="377"/>
    </location>
</feature>
<dbReference type="KEGG" id="clus:A9F13_09g02233"/>
<sequence>MNSTVDYNVGYNRLSSGSIAATVSSGYTGINTEDTDPELTYSPSMYSGSYEGLEGKSYAQHLQGPGSMWPSVMGKSETTHQFQLPSFMNPPSFPQNGRSQMSLPQSQFGSGMTISGGLRQDQNTTVRKIDRTKTSSIISPTPLAGYTFQDANMVSLSSKKQFSMNVNAPSYNPVGNNNSISETKEDETENSQGTNIDSLVGTKLNEETQFFHLSGKTDNETIEILRMELLRKHQINTALNDKFKILRMDEKSEEETETENRTDNSVKMPKNYYQLFKDLTRTLNERTKELEETKSRLEAIVVGLVMNKNTTVITNGTFDAQELAHRITNKLEVLQNENESLLKMVSHSNKQSLLIEIGLLKNENNLLRQKVEKMEGKE</sequence>
<keyword evidence="1" id="KW-0175">Coiled coil</keyword>
<name>A0AA91T1N5_CLALS</name>
<evidence type="ECO:0000313" key="4">
    <source>
        <dbReference type="Proteomes" id="UP000195602"/>
    </source>
</evidence>
<protein>
    <recommendedName>
        <fullName evidence="5">Protein MUM2</fullName>
    </recommendedName>
</protein>
<comment type="caution">
    <text evidence="3">The sequence shown here is derived from an EMBL/GenBank/DDBJ whole genome shotgun (WGS) entry which is preliminary data.</text>
</comment>
<feature type="region of interest" description="Disordered" evidence="2">
    <location>
        <begin position="165"/>
        <end position="196"/>
    </location>
</feature>
<gene>
    <name evidence="3" type="ORF">A9F13_09g02233</name>
</gene>
<evidence type="ECO:0000256" key="1">
    <source>
        <dbReference type="SAM" id="Coils"/>
    </source>
</evidence>